<feature type="binding site" evidence="3">
    <location>
        <position position="365"/>
    </location>
    <ligand>
        <name>Mn(2+)</name>
        <dbReference type="ChEBI" id="CHEBI:29035"/>
        <label>2</label>
    </ligand>
</feature>
<dbReference type="STRING" id="29341.RSJ17_07575"/>
<dbReference type="GO" id="GO:0016787">
    <property type="term" value="F:hydrolase activity"/>
    <property type="evidence" value="ECO:0007669"/>
    <property type="project" value="UniProtKB-KW"/>
</dbReference>
<feature type="binding site" evidence="3">
    <location>
        <position position="136"/>
    </location>
    <ligand>
        <name>Mn(2+)</name>
        <dbReference type="ChEBI" id="CHEBI:29035"/>
        <label>2</label>
    </ligand>
</feature>
<keyword evidence="3" id="KW-0479">Metal-binding</keyword>
<proteinExistence type="inferred from homology"/>
<evidence type="ECO:0000256" key="2">
    <source>
        <dbReference type="ARBA" id="ARBA00022801"/>
    </source>
</evidence>
<dbReference type="Gene3D" id="3.40.630.10">
    <property type="entry name" value="Zn peptidases"/>
    <property type="match status" value="1"/>
</dbReference>
<feature type="binding site" evidence="3">
    <location>
        <position position="162"/>
    </location>
    <ligand>
        <name>Mn(2+)</name>
        <dbReference type="ChEBI" id="CHEBI:29035"/>
        <label>2</label>
    </ligand>
</feature>
<accession>A0A0C1UC74</accession>
<reference evidence="5 6" key="1">
    <citation type="journal article" date="2015" name="Infect. Genet. Evol.">
        <title>Genomic sequences of six botulinum neurotoxin-producing strains representing three clostridial species illustrate the mobility and diversity of botulinum neurotoxin genes.</title>
        <authorList>
            <person name="Smith T.J."/>
            <person name="Hill K.K."/>
            <person name="Xie G."/>
            <person name="Foley B.T."/>
            <person name="Williamson C.H."/>
            <person name="Foster J.T."/>
            <person name="Johnson S.L."/>
            <person name="Chertkov O."/>
            <person name="Teshima H."/>
            <person name="Gibbons H.S."/>
            <person name="Johnsky L.A."/>
            <person name="Karavis M.A."/>
            <person name="Smith L.A."/>
        </authorList>
    </citation>
    <scope>NUCLEOTIDE SEQUENCE [LARGE SCALE GENOMIC DNA]</scope>
    <source>
        <strain evidence="5 6">CDC 2741</strain>
    </source>
</reference>
<gene>
    <name evidence="5" type="ORF">U732_959</name>
</gene>
<evidence type="ECO:0000313" key="6">
    <source>
        <dbReference type="Proteomes" id="UP000031366"/>
    </source>
</evidence>
<dbReference type="RefSeq" id="WP_039637148.1">
    <property type="nucleotide sequence ID" value="NZ_AYSO01000020.1"/>
</dbReference>
<comment type="caution">
    <text evidence="5">The sequence shown here is derived from an EMBL/GenBank/DDBJ whole genome shotgun (WGS) entry which is preliminary data.</text>
</comment>
<dbReference type="PANTHER" id="PTHR11014:SF63">
    <property type="entry name" value="METALLOPEPTIDASE, PUTATIVE (AFU_ORTHOLOGUE AFUA_6G09600)-RELATED"/>
    <property type="match status" value="1"/>
</dbReference>
<feature type="binding site" evidence="3">
    <location>
        <position position="102"/>
    </location>
    <ligand>
        <name>Mn(2+)</name>
        <dbReference type="ChEBI" id="CHEBI:29035"/>
        <label>2</label>
    </ligand>
</feature>
<dbReference type="Proteomes" id="UP000031366">
    <property type="component" value="Unassembled WGS sequence"/>
</dbReference>
<feature type="domain" description="Peptidase M20 dimerisation" evidence="4">
    <location>
        <begin position="189"/>
        <end position="280"/>
    </location>
</feature>
<keyword evidence="2 5" id="KW-0378">Hydrolase</keyword>
<comment type="cofactor">
    <cofactor evidence="3">
        <name>Mn(2+)</name>
        <dbReference type="ChEBI" id="CHEBI:29035"/>
    </cofactor>
    <text evidence="3">The Mn(2+) ion enhances activity.</text>
</comment>
<evidence type="ECO:0000256" key="1">
    <source>
        <dbReference type="ARBA" id="ARBA00006153"/>
    </source>
</evidence>
<dbReference type="PIRSF" id="PIRSF005962">
    <property type="entry name" value="Pept_M20D_amidohydro"/>
    <property type="match status" value="1"/>
</dbReference>
<keyword evidence="6" id="KW-1185">Reference proteome</keyword>
<dbReference type="Pfam" id="PF01546">
    <property type="entry name" value="Peptidase_M20"/>
    <property type="match status" value="1"/>
</dbReference>
<dbReference type="FunFam" id="3.30.70.360:FF:000014">
    <property type="entry name" value="N-acyl-L-amino acid amidohydrolase"/>
    <property type="match status" value="1"/>
</dbReference>
<dbReference type="SUPFAM" id="SSF55031">
    <property type="entry name" value="Bacterial exopeptidase dimerisation domain"/>
    <property type="match status" value="1"/>
</dbReference>
<dbReference type="PANTHER" id="PTHR11014">
    <property type="entry name" value="PEPTIDASE M20 FAMILY MEMBER"/>
    <property type="match status" value="1"/>
</dbReference>
<dbReference type="SUPFAM" id="SSF53187">
    <property type="entry name" value="Zn-dependent exopeptidases"/>
    <property type="match status" value="1"/>
</dbReference>
<evidence type="ECO:0000313" key="5">
    <source>
        <dbReference type="EMBL" id="KIE45150.1"/>
    </source>
</evidence>
<dbReference type="AlphaFoldDB" id="A0A0C1UC74"/>
<dbReference type="CDD" id="cd03886">
    <property type="entry name" value="M20_Acy1"/>
    <property type="match status" value="1"/>
</dbReference>
<keyword evidence="3" id="KW-0464">Manganese</keyword>
<dbReference type="NCBIfam" id="TIGR01891">
    <property type="entry name" value="amidohydrolases"/>
    <property type="match status" value="1"/>
</dbReference>
<dbReference type="InterPro" id="IPR017439">
    <property type="entry name" value="Amidohydrolase"/>
</dbReference>
<comment type="similarity">
    <text evidence="1">Belongs to the peptidase M20 family.</text>
</comment>
<evidence type="ECO:0000259" key="4">
    <source>
        <dbReference type="Pfam" id="PF07687"/>
    </source>
</evidence>
<dbReference type="InterPro" id="IPR036264">
    <property type="entry name" value="Bact_exopeptidase_dim_dom"/>
</dbReference>
<name>A0A0C1UC74_9CLOT</name>
<feature type="binding site" evidence="3">
    <location>
        <position position="100"/>
    </location>
    <ligand>
        <name>Mn(2+)</name>
        <dbReference type="ChEBI" id="CHEBI:29035"/>
        <label>2</label>
    </ligand>
</feature>
<protein>
    <submittedName>
        <fullName evidence="5">Amidohydrolase family protein</fullName>
    </submittedName>
</protein>
<dbReference type="GO" id="GO:0046872">
    <property type="term" value="F:metal ion binding"/>
    <property type="evidence" value="ECO:0007669"/>
    <property type="project" value="UniProtKB-KW"/>
</dbReference>
<dbReference type="Pfam" id="PF07687">
    <property type="entry name" value="M20_dimer"/>
    <property type="match status" value="1"/>
</dbReference>
<dbReference type="OrthoDB" id="9776731at2"/>
<dbReference type="EMBL" id="AYSO01000020">
    <property type="protein sequence ID" value="KIE45150.1"/>
    <property type="molecule type" value="Genomic_DNA"/>
</dbReference>
<dbReference type="InterPro" id="IPR011650">
    <property type="entry name" value="Peptidase_M20_dimer"/>
</dbReference>
<sequence>MIFNINKEKIEERIIKHRRYLHTIPEVGLVLPKTTEYLKNQLEELNIEFEELKEVSGIVATIGGKIEGKVIGIRADMDALPILEETNLEFASTNSSMHACGHDGHMSILLAIGEVLKENEKELKGTVKLIFQPGEEGHGGAEKMLQEGIIEKHNIQYIVSHHIGSIFEEVDNGQLAVGYGVIMSCLDKFSLVIHGKGGHGGVPHKSIDPITMTAQIIQSIQCIVSREIDTNENGVISIGKIQAGSAHNIIPEKVELEGTVRTTSEEVRNYISRRIGEIAKGVTLAMNGSCDYNYHFGYPMVENNTDLVNKLIESSKKVIFDEELVILKKPTMIGEDISYFLNRIPGVYFFLGSKKAVEGEFYPHHHCKFDIDEKELYKGVLVTVQMILDMME</sequence>
<dbReference type="Gene3D" id="3.30.70.360">
    <property type="match status" value="1"/>
</dbReference>
<organism evidence="5 6">
    <name type="scientific">Clostridium argentinense CDC 2741</name>
    <dbReference type="NCBI Taxonomy" id="1418104"/>
    <lineage>
        <taxon>Bacteria</taxon>
        <taxon>Bacillati</taxon>
        <taxon>Bacillota</taxon>
        <taxon>Clostridia</taxon>
        <taxon>Eubacteriales</taxon>
        <taxon>Clostridiaceae</taxon>
        <taxon>Clostridium</taxon>
    </lineage>
</organism>
<dbReference type="InterPro" id="IPR002933">
    <property type="entry name" value="Peptidase_M20"/>
</dbReference>
<evidence type="ECO:0000256" key="3">
    <source>
        <dbReference type="PIRSR" id="PIRSR005962-1"/>
    </source>
</evidence>